<evidence type="ECO:0000313" key="8">
    <source>
        <dbReference type="Proteomes" id="UP000242146"/>
    </source>
</evidence>
<evidence type="ECO:0000313" key="7">
    <source>
        <dbReference type="EMBL" id="ORX49163.1"/>
    </source>
</evidence>
<keyword evidence="2 5" id="KW-0479">Metal-binding</keyword>
<gene>
    <name evidence="7" type="ORF">DM01DRAFT_1368079</name>
</gene>
<dbReference type="SUPFAM" id="SSF50129">
    <property type="entry name" value="GroES-like"/>
    <property type="match status" value="1"/>
</dbReference>
<dbReference type="InterPro" id="IPR020843">
    <property type="entry name" value="ER"/>
</dbReference>
<dbReference type="InterPro" id="IPR013154">
    <property type="entry name" value="ADH-like_N"/>
</dbReference>
<sequence>MSEDTFHGWAVFNKGEPMVWTELPLKKWEDSDVELNVTHCGVCGSDVHTMDSGWEPTNYPCVTGHEITGIVTRVGSKVTKFKVGDRAGVGAQSGACLDCDNCKAGLENMCRGIKTSTYDSHWPNGDKSYGGYATKWRGHQHLVFKIPESMTNERAACMLCAGLTTYAPLKRYNVTKGAKVGVKGLGGLGHFAVLWAKAMGAYTVALSTSDSKRDDAKRLGCDEYLVMSDKEALADNANTFTHIIDCAYPERNDFKSLFRLLKANSTYILVGLPEVPLQIPAMALASNQVTLVGSLVGSVTEMEDMLAFAEEHNVQPWLNKYKMSDAPAAVEAFRQGKARYRIILEA</sequence>
<reference evidence="7 8" key="1">
    <citation type="submission" date="2016-07" db="EMBL/GenBank/DDBJ databases">
        <title>Pervasive Adenine N6-methylation of Active Genes in Fungi.</title>
        <authorList>
            <consortium name="DOE Joint Genome Institute"/>
            <person name="Mondo S.J."/>
            <person name="Dannebaum R.O."/>
            <person name="Kuo R.C."/>
            <person name="Labutti K."/>
            <person name="Haridas S."/>
            <person name="Kuo A."/>
            <person name="Salamov A."/>
            <person name="Ahrendt S.R."/>
            <person name="Lipzen A."/>
            <person name="Sullivan W."/>
            <person name="Andreopoulos W.B."/>
            <person name="Clum A."/>
            <person name="Lindquist E."/>
            <person name="Daum C."/>
            <person name="Ramamoorthy G.K."/>
            <person name="Gryganskyi A."/>
            <person name="Culley D."/>
            <person name="Magnuson J.K."/>
            <person name="James T.Y."/>
            <person name="O'Malley M.A."/>
            <person name="Stajich J.E."/>
            <person name="Spatafora J.W."/>
            <person name="Visel A."/>
            <person name="Grigoriev I.V."/>
        </authorList>
    </citation>
    <scope>NUCLEOTIDE SEQUENCE [LARGE SCALE GENOMIC DNA]</scope>
    <source>
        <strain evidence="7 8">NRRL 3301</strain>
    </source>
</reference>
<dbReference type="PANTHER" id="PTHR42683">
    <property type="entry name" value="ALDEHYDE REDUCTASE"/>
    <property type="match status" value="1"/>
</dbReference>
<dbReference type="Pfam" id="PF08240">
    <property type="entry name" value="ADH_N"/>
    <property type="match status" value="1"/>
</dbReference>
<comment type="cofactor">
    <cofactor evidence="1 5">
        <name>Zn(2+)</name>
        <dbReference type="ChEBI" id="CHEBI:29105"/>
    </cofactor>
</comment>
<dbReference type="Gene3D" id="3.40.50.720">
    <property type="entry name" value="NAD(P)-binding Rossmann-like Domain"/>
    <property type="match status" value="1"/>
</dbReference>
<dbReference type="GO" id="GO:0008270">
    <property type="term" value="F:zinc ion binding"/>
    <property type="evidence" value="ECO:0007669"/>
    <property type="project" value="InterPro"/>
</dbReference>
<evidence type="ECO:0000256" key="5">
    <source>
        <dbReference type="RuleBase" id="RU361277"/>
    </source>
</evidence>
<dbReference type="InterPro" id="IPR036291">
    <property type="entry name" value="NAD(P)-bd_dom_sf"/>
</dbReference>
<dbReference type="InterPro" id="IPR002328">
    <property type="entry name" value="ADH_Zn_CS"/>
</dbReference>
<dbReference type="InterPro" id="IPR011032">
    <property type="entry name" value="GroES-like_sf"/>
</dbReference>
<dbReference type="CDD" id="cd05283">
    <property type="entry name" value="CAD1"/>
    <property type="match status" value="1"/>
</dbReference>
<feature type="domain" description="Enoyl reductase (ER)" evidence="6">
    <location>
        <begin position="15"/>
        <end position="344"/>
    </location>
</feature>
<evidence type="ECO:0000259" key="6">
    <source>
        <dbReference type="SMART" id="SM00829"/>
    </source>
</evidence>
<evidence type="ECO:0000256" key="1">
    <source>
        <dbReference type="ARBA" id="ARBA00001947"/>
    </source>
</evidence>
<dbReference type="AlphaFoldDB" id="A0A1X2GAN1"/>
<protein>
    <submittedName>
        <fullName evidence="7">GroES-like protein</fullName>
    </submittedName>
</protein>
<comment type="similarity">
    <text evidence="5">Belongs to the zinc-containing alcohol dehydrogenase family.</text>
</comment>
<proteinExistence type="inferred from homology"/>
<accession>A0A1X2GAN1</accession>
<comment type="caution">
    <text evidence="7">The sequence shown here is derived from an EMBL/GenBank/DDBJ whole genome shotgun (WGS) entry which is preliminary data.</text>
</comment>
<dbReference type="InterPro" id="IPR013149">
    <property type="entry name" value="ADH-like_C"/>
</dbReference>
<dbReference type="Proteomes" id="UP000242146">
    <property type="component" value="Unassembled WGS sequence"/>
</dbReference>
<dbReference type="OrthoDB" id="1879366at2759"/>
<dbReference type="PROSITE" id="PS00059">
    <property type="entry name" value="ADH_ZINC"/>
    <property type="match status" value="1"/>
</dbReference>
<dbReference type="Gene3D" id="3.90.180.10">
    <property type="entry name" value="Medium-chain alcohol dehydrogenases, catalytic domain"/>
    <property type="match status" value="1"/>
</dbReference>
<keyword evidence="4" id="KW-0560">Oxidoreductase</keyword>
<organism evidence="7 8">
    <name type="scientific">Hesseltinella vesiculosa</name>
    <dbReference type="NCBI Taxonomy" id="101127"/>
    <lineage>
        <taxon>Eukaryota</taxon>
        <taxon>Fungi</taxon>
        <taxon>Fungi incertae sedis</taxon>
        <taxon>Mucoromycota</taxon>
        <taxon>Mucoromycotina</taxon>
        <taxon>Mucoromycetes</taxon>
        <taxon>Mucorales</taxon>
        <taxon>Cunninghamellaceae</taxon>
        <taxon>Hesseltinella</taxon>
    </lineage>
</organism>
<dbReference type="Pfam" id="PF00107">
    <property type="entry name" value="ADH_zinc_N"/>
    <property type="match status" value="1"/>
</dbReference>
<evidence type="ECO:0000256" key="3">
    <source>
        <dbReference type="ARBA" id="ARBA00022833"/>
    </source>
</evidence>
<name>A0A1X2GAN1_9FUNG</name>
<dbReference type="SMART" id="SM00829">
    <property type="entry name" value="PKS_ER"/>
    <property type="match status" value="1"/>
</dbReference>
<evidence type="ECO:0000256" key="2">
    <source>
        <dbReference type="ARBA" id="ARBA00022723"/>
    </source>
</evidence>
<evidence type="ECO:0000256" key="4">
    <source>
        <dbReference type="ARBA" id="ARBA00023002"/>
    </source>
</evidence>
<keyword evidence="8" id="KW-1185">Reference proteome</keyword>
<dbReference type="EMBL" id="MCGT01000027">
    <property type="protein sequence ID" value="ORX49163.1"/>
    <property type="molecule type" value="Genomic_DNA"/>
</dbReference>
<dbReference type="STRING" id="101127.A0A1X2GAN1"/>
<keyword evidence="3 5" id="KW-0862">Zinc</keyword>
<dbReference type="GO" id="GO:0016616">
    <property type="term" value="F:oxidoreductase activity, acting on the CH-OH group of donors, NAD or NADP as acceptor"/>
    <property type="evidence" value="ECO:0007669"/>
    <property type="project" value="InterPro"/>
</dbReference>
<dbReference type="SUPFAM" id="SSF51735">
    <property type="entry name" value="NAD(P)-binding Rossmann-fold domains"/>
    <property type="match status" value="1"/>
</dbReference>
<dbReference type="InterPro" id="IPR047109">
    <property type="entry name" value="CAD-like"/>
</dbReference>
<dbReference type="FunFam" id="3.40.50.720:FF:000022">
    <property type="entry name" value="Cinnamyl alcohol dehydrogenase"/>
    <property type="match status" value="1"/>
</dbReference>